<reference evidence="2 3" key="1">
    <citation type="journal article" date="2016" name="ISME J.">
        <title>Chasing the elusive Euryarchaeota class WSA2: genomes reveal a uniquely fastidious methyl-reducing methanogen.</title>
        <authorList>
            <person name="Nobu M.K."/>
            <person name="Narihiro T."/>
            <person name="Kuroda K."/>
            <person name="Mei R."/>
            <person name="Liu W.T."/>
        </authorList>
    </citation>
    <scope>NUCLEOTIDE SEQUENCE [LARGE SCALE GENOMIC DNA]</scope>
    <source>
        <strain evidence="2">U1lsi0528_Bin089</strain>
    </source>
</reference>
<dbReference type="EMBL" id="LNGD01000027">
    <property type="protein sequence ID" value="KYC52610.1"/>
    <property type="molecule type" value="Genomic_DNA"/>
</dbReference>
<evidence type="ECO:0000313" key="2">
    <source>
        <dbReference type="EMBL" id="KYC52610.1"/>
    </source>
</evidence>
<name>A0A150J5X6_9EURY</name>
<accession>A0A150J5X6</accession>
<dbReference type="Proteomes" id="UP000075578">
    <property type="component" value="Unassembled WGS sequence"/>
</dbReference>
<protein>
    <submittedName>
        <fullName evidence="2">Uncharacterized protein</fullName>
    </submittedName>
</protein>
<keyword evidence="1" id="KW-0812">Transmembrane</keyword>
<gene>
    <name evidence="2" type="ORF">AMQ74_00677</name>
</gene>
<comment type="caution">
    <text evidence="2">The sequence shown here is derived from an EMBL/GenBank/DDBJ whole genome shotgun (WGS) entry which is preliminary data.</text>
</comment>
<evidence type="ECO:0000313" key="3">
    <source>
        <dbReference type="Proteomes" id="UP000075578"/>
    </source>
</evidence>
<feature type="transmembrane region" description="Helical" evidence="1">
    <location>
        <begin position="66"/>
        <end position="82"/>
    </location>
</feature>
<organism evidence="2 3">
    <name type="scientific">Candidatus Methanofastidiosum methylothiophilum</name>
    <dbReference type="NCBI Taxonomy" id="1705564"/>
    <lineage>
        <taxon>Archaea</taxon>
        <taxon>Methanobacteriati</taxon>
        <taxon>Methanobacteriota</taxon>
        <taxon>Stenosarchaea group</taxon>
        <taxon>Candidatus Methanofastidiosia</taxon>
        <taxon>Candidatus Methanofastidiosales</taxon>
        <taxon>Candidatus Methanofastidiosaceae</taxon>
        <taxon>Candidatus Methanofastidiosum</taxon>
    </lineage>
</organism>
<proteinExistence type="predicted"/>
<keyword evidence="1" id="KW-1133">Transmembrane helix</keyword>
<keyword evidence="1" id="KW-0472">Membrane</keyword>
<feature type="transmembrane region" description="Helical" evidence="1">
    <location>
        <begin position="38"/>
        <end position="59"/>
    </location>
</feature>
<evidence type="ECO:0000256" key="1">
    <source>
        <dbReference type="SAM" id="Phobius"/>
    </source>
</evidence>
<sequence>MCSLRFIAGDIPTVVPPYSFAPIVASSGSPGHAPENKIMFFSAIVFPSSLAANLACCGISPLAEPITPIWYLLIIFPLYAFLK</sequence>
<dbReference type="AlphaFoldDB" id="A0A150J5X6"/>